<keyword evidence="3" id="KW-1185">Reference proteome</keyword>
<evidence type="ECO:0000256" key="1">
    <source>
        <dbReference type="SAM" id="Coils"/>
    </source>
</evidence>
<dbReference type="EMBL" id="SCEB01215019">
    <property type="protein sequence ID" value="RXM31726.1"/>
    <property type="molecule type" value="Genomic_DNA"/>
</dbReference>
<protein>
    <submittedName>
        <fullName evidence="2">Coiled-coil domain-containing protein 73</fullName>
    </submittedName>
</protein>
<evidence type="ECO:0000313" key="2">
    <source>
        <dbReference type="EMBL" id="RXM31726.1"/>
    </source>
</evidence>
<proteinExistence type="predicted"/>
<dbReference type="InterPro" id="IPR031650">
    <property type="entry name" value="CCDC73"/>
</dbReference>
<feature type="coiled-coil region" evidence="1">
    <location>
        <begin position="64"/>
        <end position="98"/>
    </location>
</feature>
<comment type="caution">
    <text evidence="2">The sequence shown here is derived from an EMBL/GenBank/DDBJ whole genome shotgun (WGS) entry which is preliminary data.</text>
</comment>
<accession>A0A444U983</accession>
<organism evidence="2 3">
    <name type="scientific">Acipenser ruthenus</name>
    <name type="common">Sterlet sturgeon</name>
    <dbReference type="NCBI Taxonomy" id="7906"/>
    <lineage>
        <taxon>Eukaryota</taxon>
        <taxon>Metazoa</taxon>
        <taxon>Chordata</taxon>
        <taxon>Craniata</taxon>
        <taxon>Vertebrata</taxon>
        <taxon>Euteleostomi</taxon>
        <taxon>Actinopterygii</taxon>
        <taxon>Chondrostei</taxon>
        <taxon>Acipenseriformes</taxon>
        <taxon>Acipenseridae</taxon>
        <taxon>Acipenser</taxon>
    </lineage>
</organism>
<dbReference type="PANTHER" id="PTHR28660:SF1">
    <property type="entry name" value="COILED-COIL DOMAIN-CONTAINING PROTEIN 73"/>
    <property type="match status" value="1"/>
</dbReference>
<gene>
    <name evidence="2" type="ORF">EOD39_1679</name>
</gene>
<sequence length="123" mass="14827">MEKIVRKLCFVYNIKDYEDTVISVQRLEFKTRVVEDVVELRIRREVLNSLQHAQQLLQPQTEVVSKVEAELNALQEKYQVLERDNTLFREKIKEKEDRFLHLTEEHDESKTNWGKEFYTGNLE</sequence>
<dbReference type="Pfam" id="PF15818">
    <property type="entry name" value="CCDC73"/>
    <property type="match status" value="1"/>
</dbReference>
<keyword evidence="1" id="KW-0175">Coiled coil</keyword>
<name>A0A444U983_ACIRT</name>
<dbReference type="Proteomes" id="UP000289886">
    <property type="component" value="Unassembled WGS sequence"/>
</dbReference>
<evidence type="ECO:0000313" key="3">
    <source>
        <dbReference type="Proteomes" id="UP000289886"/>
    </source>
</evidence>
<reference evidence="2 3" key="1">
    <citation type="submission" date="2019-01" db="EMBL/GenBank/DDBJ databases">
        <title>Draft Genome and Complete Hox-Cluster Characterization of the Sterlet Sturgeon (Acipenser ruthenus).</title>
        <authorList>
            <person name="Wei Q."/>
        </authorList>
    </citation>
    <scope>NUCLEOTIDE SEQUENCE [LARGE SCALE GENOMIC DNA]</scope>
    <source>
        <strain evidence="2">WHYD16114868_AA</strain>
        <tissue evidence="2">Blood</tissue>
    </source>
</reference>
<dbReference type="AlphaFoldDB" id="A0A444U983"/>
<dbReference type="PANTHER" id="PTHR28660">
    <property type="entry name" value="COILED-COIL DOMAIN-CONTAINING PROTEIN 73"/>
    <property type="match status" value="1"/>
</dbReference>